<evidence type="ECO:0000256" key="2">
    <source>
        <dbReference type="SAM" id="SignalP"/>
    </source>
</evidence>
<name>A0A5B0SJV8_PUCGR</name>
<protein>
    <recommendedName>
        <fullName evidence="3">DUF6589 domain-containing protein</fullName>
    </recommendedName>
</protein>
<dbReference type="AlphaFoldDB" id="A0A5B0SJV8"/>
<feature type="signal peptide" evidence="2">
    <location>
        <begin position="1"/>
        <end position="18"/>
    </location>
</feature>
<organism evidence="4 5">
    <name type="scientific">Puccinia graminis f. sp. tritici</name>
    <dbReference type="NCBI Taxonomy" id="56615"/>
    <lineage>
        <taxon>Eukaryota</taxon>
        <taxon>Fungi</taxon>
        <taxon>Dikarya</taxon>
        <taxon>Basidiomycota</taxon>
        <taxon>Pucciniomycotina</taxon>
        <taxon>Pucciniomycetes</taxon>
        <taxon>Pucciniales</taxon>
        <taxon>Pucciniaceae</taxon>
        <taxon>Puccinia</taxon>
    </lineage>
</organism>
<keyword evidence="2" id="KW-0732">Signal</keyword>
<dbReference type="Proteomes" id="UP000325313">
    <property type="component" value="Unassembled WGS sequence"/>
</dbReference>
<feature type="region of interest" description="Disordered" evidence="1">
    <location>
        <begin position="873"/>
        <end position="895"/>
    </location>
</feature>
<reference evidence="4 5" key="1">
    <citation type="submission" date="2019-05" db="EMBL/GenBank/DDBJ databases">
        <title>Emergence of the Ug99 lineage of the wheat stem rust pathogen through somatic hybridization.</title>
        <authorList>
            <person name="Li F."/>
            <person name="Upadhyaya N.M."/>
            <person name="Sperschneider J."/>
            <person name="Matny O."/>
            <person name="Nguyen-Phuc H."/>
            <person name="Mago R."/>
            <person name="Raley C."/>
            <person name="Miller M.E."/>
            <person name="Silverstein K.A.T."/>
            <person name="Henningsen E."/>
            <person name="Hirsch C.D."/>
            <person name="Visser B."/>
            <person name="Pretorius Z.A."/>
            <person name="Steffenson B.J."/>
            <person name="Schwessinger B."/>
            <person name="Dodds P.N."/>
            <person name="Figueroa M."/>
        </authorList>
    </citation>
    <scope>NUCLEOTIDE SEQUENCE [LARGE SCALE GENOMIC DNA]</scope>
    <source>
        <strain evidence="4 5">Ug99</strain>
    </source>
</reference>
<evidence type="ECO:0000256" key="1">
    <source>
        <dbReference type="SAM" id="MobiDB-lite"/>
    </source>
</evidence>
<evidence type="ECO:0000259" key="3">
    <source>
        <dbReference type="Pfam" id="PF20231"/>
    </source>
</evidence>
<feature type="domain" description="DUF6589" evidence="3">
    <location>
        <begin position="394"/>
        <end position="785"/>
    </location>
</feature>
<feature type="compositionally biased region" description="Polar residues" evidence="1">
    <location>
        <begin position="881"/>
        <end position="895"/>
    </location>
</feature>
<accession>A0A5B0SJV8</accession>
<evidence type="ECO:0000313" key="5">
    <source>
        <dbReference type="Proteomes" id="UP000325313"/>
    </source>
</evidence>
<evidence type="ECO:0000313" key="4">
    <source>
        <dbReference type="EMBL" id="KAA1138107.1"/>
    </source>
</evidence>
<dbReference type="EMBL" id="VDEP01000004">
    <property type="protein sequence ID" value="KAA1138107.1"/>
    <property type="molecule type" value="Genomic_DNA"/>
</dbReference>
<comment type="caution">
    <text evidence="4">The sequence shown here is derived from an EMBL/GenBank/DDBJ whole genome shotgun (WGS) entry which is preliminary data.</text>
</comment>
<sequence length="895" mass="101582">MSVMGFMHLSLPFCLLLSELNEQRHLIISSDPAATAATTEMENPTQASISASPQSLSEREKLLQICRLIQDLNMTPKSFIISFLESGDSDLAYRRRFWGTQTGWHSTSEVLRAIKSVVCRTQHGATGWKEFIKEEAIEIMINQEPPTGNHPNGSFYSSTTVEPSFFGHKAALERNRMIKEHMPFLYDVLVGAMKLPRENNNIEMGNENDTLLIDPLDPNEAEVMQMEGIRFDSTSVDAAQLKIDKVASSICSMVAFSRNRRINGLQLFNSVRFLASGVTERMNSYLHLLSLTSCRQTALTALRTLSISASRELQEAMAITDSSPMGPSLCIDNLDIEERVHTHSVGHRSMMFHGTWGYIHHPNPKLLRLLDPDQLTIQAYYEALRKVPTMKIDMAMFMPSPEEEVHFEAVLKSQIACVMKQYIAKPAQPAISTKPPPVEPIDPSPPIIQMLKLMAASDNSAEGAGQVIEAVRRQTGLTPEEFVSRVQIVDADLATCKNFNSLRALRAPSRHSDQRLSNLCFLLGASHTMWNISQAILNSHMGNPSSTHDLGVWHTLHALGVPSEKIVPKKDFTSMMNNIEKAHEASIFYCLRVVMRTEHERVPETVPTIPTDKWNQVVEDCYAEFFSPNARRNVSKERSPKLHSFLFRLHDFATVVEANRATKAGDIGRLLSIWKTWSLMSQALPSLVNYRSYLPRMVLLLNHVLPPDLSKLFRHNLLVSPTGRENHFVPKDYFLENQNYWLKFLFNRSGVGTQIDRLQEMFSLNITLLQSMFKDLKLERGGKMIYQSHKNVITTTSLEMFLRMARNYDLADRRPEFAHYHSGVPNVEDYLVAGAKKLLKEMSQNDPKLTRLRMYFFFDGPMNNQIIQEDPTTIERDENETTPNQADPEPQTTEL</sequence>
<feature type="chain" id="PRO_5023035830" description="DUF6589 domain-containing protein" evidence="2">
    <location>
        <begin position="19"/>
        <end position="895"/>
    </location>
</feature>
<dbReference type="InterPro" id="IPR046496">
    <property type="entry name" value="DUF6589"/>
</dbReference>
<gene>
    <name evidence="4" type="ORF">PGTUg99_031180</name>
</gene>
<proteinExistence type="predicted"/>
<dbReference type="Pfam" id="PF20231">
    <property type="entry name" value="DUF6589"/>
    <property type="match status" value="1"/>
</dbReference>